<evidence type="ECO:0000313" key="1">
    <source>
        <dbReference type="EMBL" id="PYH43705.1"/>
    </source>
</evidence>
<dbReference type="GeneID" id="37081506"/>
<gene>
    <name evidence="1" type="ORF">BP01DRAFT_97655</name>
</gene>
<proteinExistence type="predicted"/>
<accession>A0A318Z8P0</accession>
<name>A0A318Z8P0_9EURO</name>
<protein>
    <submittedName>
        <fullName evidence="1">Uncharacterized protein</fullName>
    </submittedName>
</protein>
<sequence length="97" mass="10726">MYGEDSRLSSKLVLVPGLTRSACSPFPPGPRRRCVRMYQGMVAGGSLLSTLVITSTTPYCVRPAYLSLSYPRQDVATCHPHQQFDTSNPSMQFQQLS</sequence>
<dbReference type="AlphaFoldDB" id="A0A318Z8P0"/>
<organism evidence="1 2">
    <name type="scientific">Aspergillus saccharolyticus JOP 1030-1</name>
    <dbReference type="NCBI Taxonomy" id="1450539"/>
    <lineage>
        <taxon>Eukaryota</taxon>
        <taxon>Fungi</taxon>
        <taxon>Dikarya</taxon>
        <taxon>Ascomycota</taxon>
        <taxon>Pezizomycotina</taxon>
        <taxon>Eurotiomycetes</taxon>
        <taxon>Eurotiomycetidae</taxon>
        <taxon>Eurotiales</taxon>
        <taxon>Aspergillaceae</taxon>
        <taxon>Aspergillus</taxon>
        <taxon>Aspergillus subgen. Circumdati</taxon>
    </lineage>
</organism>
<dbReference type="RefSeq" id="XP_025429687.1">
    <property type="nucleotide sequence ID" value="XM_025580277.1"/>
</dbReference>
<dbReference type="EMBL" id="KZ821242">
    <property type="protein sequence ID" value="PYH43705.1"/>
    <property type="molecule type" value="Genomic_DNA"/>
</dbReference>
<evidence type="ECO:0000313" key="2">
    <source>
        <dbReference type="Proteomes" id="UP000248349"/>
    </source>
</evidence>
<dbReference type="Proteomes" id="UP000248349">
    <property type="component" value="Unassembled WGS sequence"/>
</dbReference>
<reference evidence="1 2" key="1">
    <citation type="submission" date="2016-12" db="EMBL/GenBank/DDBJ databases">
        <title>The genomes of Aspergillus section Nigri reveals drivers in fungal speciation.</title>
        <authorList>
            <consortium name="DOE Joint Genome Institute"/>
            <person name="Vesth T.C."/>
            <person name="Nybo J."/>
            <person name="Theobald S."/>
            <person name="Brandl J."/>
            <person name="Frisvad J.C."/>
            <person name="Nielsen K.F."/>
            <person name="Lyhne E.K."/>
            <person name="Kogle M.E."/>
            <person name="Kuo A."/>
            <person name="Riley R."/>
            <person name="Clum A."/>
            <person name="Nolan M."/>
            <person name="Lipzen A."/>
            <person name="Salamov A."/>
            <person name="Henrissat B."/>
            <person name="Wiebenga A."/>
            <person name="De Vries R.P."/>
            <person name="Grigoriev I.V."/>
            <person name="Mortensen U.H."/>
            <person name="Andersen M.R."/>
            <person name="Baker S.E."/>
        </authorList>
    </citation>
    <scope>NUCLEOTIDE SEQUENCE [LARGE SCALE GENOMIC DNA]</scope>
    <source>
        <strain evidence="1 2">JOP 1030-1</strain>
    </source>
</reference>
<keyword evidence="2" id="KW-1185">Reference proteome</keyword>